<evidence type="ECO:0000256" key="3">
    <source>
        <dbReference type="ARBA" id="ARBA00022741"/>
    </source>
</evidence>
<protein>
    <recommendedName>
        <fullName evidence="6">Protein kinase domain-containing protein</fullName>
    </recommendedName>
</protein>
<gene>
    <name evidence="7" type="ORF">V7S43_013075</name>
</gene>
<dbReference type="Gene3D" id="1.10.510.10">
    <property type="entry name" value="Transferase(Phosphotransferase) domain 1"/>
    <property type="match status" value="1"/>
</dbReference>
<organism evidence="7 8">
    <name type="scientific">Phytophthora oleae</name>
    <dbReference type="NCBI Taxonomy" id="2107226"/>
    <lineage>
        <taxon>Eukaryota</taxon>
        <taxon>Sar</taxon>
        <taxon>Stramenopiles</taxon>
        <taxon>Oomycota</taxon>
        <taxon>Peronosporomycetes</taxon>
        <taxon>Peronosporales</taxon>
        <taxon>Peronosporaceae</taxon>
        <taxon>Phytophthora</taxon>
    </lineage>
</organism>
<keyword evidence="5" id="KW-0812">Transmembrane</keyword>
<dbReference type="PROSITE" id="PS50011">
    <property type="entry name" value="PROTEIN_KINASE_DOM"/>
    <property type="match status" value="1"/>
</dbReference>
<dbReference type="InterPro" id="IPR003591">
    <property type="entry name" value="Leu-rich_rpt_typical-subtyp"/>
</dbReference>
<dbReference type="AlphaFoldDB" id="A0ABD3F8J0"/>
<dbReference type="SUPFAM" id="SSF52058">
    <property type="entry name" value="L domain-like"/>
    <property type="match status" value="1"/>
</dbReference>
<dbReference type="InterPro" id="IPR000719">
    <property type="entry name" value="Prot_kinase_dom"/>
</dbReference>
<sequence length="744" mass="81460">MSSSSNCTRNQTALTTDCNSLCPEGRPCIAYAAGDEGECTSEASTFGNCTADDFCTYECFATGPDDFAANGAIEFSVYTFLIPFGSDVEPSNVELSWSTGQEEAADSELAAVANLTTELPSKSNDALQHIEPLDFMTSTTSVVLAGGSSVFGVRGKVARVQLPQKLVTADTGLKSVTLANLGLEQILASSLPSGLLNLTISNCLMTSYPEDLQAMSELKNLDLSKNYFGYFPADFELPKLQTLNLSANSLNSFEGDLSSLVTLDISGNNFTSIPTSIFDMAALQRLHLRGNYFTDVKLTTTEFNFLQALELLDVDSFGAAACNTTEKLQTSDSTLNVCVSTSEPSEEGSSSNKALIAGVMAAAFVLFLILVIIFVFRCLRRRALAMKPGSEILSLHRELISPLGDAIYHHHLSAEQHSSDSNIHDPPRQAFPYGDELGMLVINSDELEYICRLESEHRSKDHASSHREAFLTRFRGSRFLVCKRLHQELIDNSSEVQRFAEEIHLAASLDHPRIVALVGVLWSRMYGLEALFEYMEGGDLRSYLAEIDESKELKSWCSHSAWKLQVAFDVAEALAYAHAFSPTLVHRDLTSHSVLLSSPPEFRARLDDFVMTQHSIASMSTIGISLREERWLSPEVITGTADYSPAADMYAFGVILSEIDTHSLPYENIQGVVSGRQTINEGEILDLVASGKLHPVFTLGCPTGVRELAKKCMSFEVSDRPTALQAVIVLRTLLSEDRRTSYTV</sequence>
<evidence type="ECO:0000256" key="1">
    <source>
        <dbReference type="ARBA" id="ARBA00022614"/>
    </source>
</evidence>
<dbReference type="InterPro" id="IPR032675">
    <property type="entry name" value="LRR_dom_sf"/>
</dbReference>
<evidence type="ECO:0000256" key="5">
    <source>
        <dbReference type="SAM" id="Phobius"/>
    </source>
</evidence>
<dbReference type="Pfam" id="PF13855">
    <property type="entry name" value="LRR_8"/>
    <property type="match status" value="1"/>
</dbReference>
<dbReference type="Gene3D" id="3.80.10.10">
    <property type="entry name" value="Ribonuclease Inhibitor"/>
    <property type="match status" value="1"/>
</dbReference>
<keyword evidence="4" id="KW-0067">ATP-binding</keyword>
<keyword evidence="5" id="KW-1133">Transmembrane helix</keyword>
<comment type="caution">
    <text evidence="7">The sequence shown here is derived from an EMBL/GenBank/DDBJ whole genome shotgun (WGS) entry which is preliminary data.</text>
</comment>
<keyword evidence="5" id="KW-0472">Membrane</keyword>
<accession>A0ABD3F8J0</accession>
<keyword evidence="1" id="KW-0433">Leucine-rich repeat</keyword>
<evidence type="ECO:0000256" key="2">
    <source>
        <dbReference type="ARBA" id="ARBA00022737"/>
    </source>
</evidence>
<dbReference type="EMBL" id="JBIMZQ010000034">
    <property type="protein sequence ID" value="KAL3661780.1"/>
    <property type="molecule type" value="Genomic_DNA"/>
</dbReference>
<keyword evidence="8" id="KW-1185">Reference proteome</keyword>
<dbReference type="Proteomes" id="UP001632037">
    <property type="component" value="Unassembled WGS sequence"/>
</dbReference>
<dbReference type="PANTHER" id="PTHR48056">
    <property type="entry name" value="LRR RECEPTOR-LIKE SERINE/THREONINE-PROTEIN KINASE-RELATED"/>
    <property type="match status" value="1"/>
</dbReference>
<evidence type="ECO:0000313" key="7">
    <source>
        <dbReference type="EMBL" id="KAL3661780.1"/>
    </source>
</evidence>
<dbReference type="Pfam" id="PF07714">
    <property type="entry name" value="PK_Tyr_Ser-Thr"/>
    <property type="match status" value="1"/>
</dbReference>
<evidence type="ECO:0000313" key="8">
    <source>
        <dbReference type="Proteomes" id="UP001632037"/>
    </source>
</evidence>
<feature type="transmembrane region" description="Helical" evidence="5">
    <location>
        <begin position="354"/>
        <end position="376"/>
    </location>
</feature>
<keyword evidence="2" id="KW-0677">Repeat</keyword>
<name>A0ABD3F8J0_9STRA</name>
<keyword evidence="3" id="KW-0547">Nucleotide-binding</keyword>
<dbReference type="InterPro" id="IPR050647">
    <property type="entry name" value="Plant_LRR-RLKs"/>
</dbReference>
<evidence type="ECO:0000259" key="6">
    <source>
        <dbReference type="PROSITE" id="PS50011"/>
    </source>
</evidence>
<dbReference type="InterPro" id="IPR001245">
    <property type="entry name" value="Ser-Thr/Tyr_kinase_cat_dom"/>
</dbReference>
<proteinExistence type="predicted"/>
<dbReference type="InterPro" id="IPR011009">
    <property type="entry name" value="Kinase-like_dom_sf"/>
</dbReference>
<evidence type="ECO:0000256" key="4">
    <source>
        <dbReference type="ARBA" id="ARBA00022840"/>
    </source>
</evidence>
<feature type="domain" description="Protein kinase" evidence="6">
    <location>
        <begin position="397"/>
        <end position="734"/>
    </location>
</feature>
<reference evidence="7 8" key="1">
    <citation type="submission" date="2024-09" db="EMBL/GenBank/DDBJ databases">
        <title>Genome sequencing and assembly of Phytophthora oleae, isolate VK10A, causative agent of rot of olive drupes.</title>
        <authorList>
            <person name="Conti Taguali S."/>
            <person name="Riolo M."/>
            <person name="La Spada F."/>
            <person name="Cacciola S.O."/>
            <person name="Dionisio G."/>
        </authorList>
    </citation>
    <scope>NUCLEOTIDE SEQUENCE [LARGE SCALE GENOMIC DNA]</scope>
    <source>
        <strain evidence="7 8">VK10A</strain>
    </source>
</reference>
<dbReference type="PANTHER" id="PTHR48056:SF81">
    <property type="entry name" value="RECEPTOR PROTEIN-TYROSINE KINASE CEPR1"/>
    <property type="match status" value="1"/>
</dbReference>
<dbReference type="InterPro" id="IPR001611">
    <property type="entry name" value="Leu-rich_rpt"/>
</dbReference>
<dbReference type="PROSITE" id="PS51450">
    <property type="entry name" value="LRR"/>
    <property type="match status" value="1"/>
</dbReference>
<dbReference type="SUPFAM" id="SSF56112">
    <property type="entry name" value="Protein kinase-like (PK-like)"/>
    <property type="match status" value="1"/>
</dbReference>
<dbReference type="SMART" id="SM00369">
    <property type="entry name" value="LRR_TYP"/>
    <property type="match status" value="2"/>
</dbReference>